<name>A0ABR5T8R5_9BURK</name>
<keyword evidence="3" id="KW-0540">Nuclease</keyword>
<feature type="domain" description="DNA-binding protein H-NS-like C-terminal" evidence="2">
    <location>
        <begin position="66"/>
        <end position="96"/>
    </location>
</feature>
<keyword evidence="3" id="KW-0255">Endonuclease</keyword>
<proteinExistence type="predicted"/>
<gene>
    <name evidence="3" type="ORF">WS72_18435</name>
</gene>
<dbReference type="Gene3D" id="4.10.430.30">
    <property type="match status" value="1"/>
</dbReference>
<evidence type="ECO:0000256" key="1">
    <source>
        <dbReference type="SAM" id="MobiDB-lite"/>
    </source>
</evidence>
<evidence type="ECO:0000313" key="3">
    <source>
        <dbReference type="EMBL" id="KWZ39965.1"/>
    </source>
</evidence>
<keyword evidence="3" id="KW-0378">Hydrolase</keyword>
<evidence type="ECO:0000259" key="2">
    <source>
        <dbReference type="Pfam" id="PF00816"/>
    </source>
</evidence>
<dbReference type="EMBL" id="LNJQ01000002">
    <property type="protein sequence ID" value="KWZ39965.1"/>
    <property type="molecule type" value="Genomic_DNA"/>
</dbReference>
<sequence>MTNRYLDLMRRYHAMQEEIAAVRRHEAGEVIACIVQMMAMYEICLDEIRDALPKQQRLGLRHKREPKYMDPETGKTWAGYGRPPQWMAGKNPNDFLLPIT</sequence>
<dbReference type="Proteomes" id="UP000070255">
    <property type="component" value="Unassembled WGS sequence"/>
</dbReference>
<reference evidence="3 4" key="1">
    <citation type="submission" date="2015-11" db="EMBL/GenBank/DDBJ databases">
        <authorList>
            <person name="Sahl J."/>
            <person name="Wagner D."/>
            <person name="Keim P."/>
        </authorList>
    </citation>
    <scope>NUCLEOTIDE SEQUENCE [LARGE SCALE GENOMIC DNA]</scope>
    <source>
        <strain evidence="3 4">BDU18</strain>
    </source>
</reference>
<organism evidence="3 4">
    <name type="scientific">Burkholderia savannae</name>
    <dbReference type="NCBI Taxonomy" id="1637837"/>
    <lineage>
        <taxon>Bacteria</taxon>
        <taxon>Pseudomonadati</taxon>
        <taxon>Pseudomonadota</taxon>
        <taxon>Betaproteobacteria</taxon>
        <taxon>Burkholderiales</taxon>
        <taxon>Burkholderiaceae</taxon>
        <taxon>Burkholderia</taxon>
        <taxon>pseudomallei group</taxon>
    </lineage>
</organism>
<evidence type="ECO:0000313" key="4">
    <source>
        <dbReference type="Proteomes" id="UP000070255"/>
    </source>
</evidence>
<protein>
    <submittedName>
        <fullName evidence="3">Endonuclease</fullName>
    </submittedName>
</protein>
<dbReference type="Pfam" id="PF00816">
    <property type="entry name" value="Histone_HNS"/>
    <property type="match status" value="1"/>
</dbReference>
<keyword evidence="4" id="KW-1185">Reference proteome</keyword>
<feature type="region of interest" description="Disordered" evidence="1">
    <location>
        <begin position="62"/>
        <end position="84"/>
    </location>
</feature>
<comment type="caution">
    <text evidence="3">The sequence shown here is derived from an EMBL/GenBank/DDBJ whole genome shotgun (WGS) entry which is preliminary data.</text>
</comment>
<dbReference type="InterPro" id="IPR027444">
    <property type="entry name" value="H-NS_C_dom"/>
</dbReference>
<dbReference type="GO" id="GO:0004519">
    <property type="term" value="F:endonuclease activity"/>
    <property type="evidence" value="ECO:0007669"/>
    <property type="project" value="UniProtKB-KW"/>
</dbReference>
<accession>A0ABR5T8R5</accession>
<dbReference type="SUPFAM" id="SSF81273">
    <property type="entry name" value="H-NS histone-like proteins"/>
    <property type="match status" value="1"/>
</dbReference>